<organism evidence="2 3">
    <name type="scientific">Aquariibacter albus</name>
    <dbReference type="NCBI Taxonomy" id="2759899"/>
    <lineage>
        <taxon>Bacteria</taxon>
        <taxon>Pseudomonadati</taxon>
        <taxon>Pseudomonadota</taxon>
        <taxon>Betaproteobacteria</taxon>
        <taxon>Burkholderiales</taxon>
        <taxon>Sphaerotilaceae</taxon>
        <taxon>Aquariibacter</taxon>
    </lineage>
</organism>
<dbReference type="EMBL" id="JACIVI010000001">
    <property type="protein sequence ID" value="MBB1160854.1"/>
    <property type="molecule type" value="Genomic_DNA"/>
</dbReference>
<dbReference type="PIRSF" id="PIRSF032131">
    <property type="entry name" value="UCP032131"/>
    <property type="match status" value="1"/>
</dbReference>
<feature type="region of interest" description="Disordered" evidence="1">
    <location>
        <begin position="39"/>
        <end position="80"/>
    </location>
</feature>
<feature type="region of interest" description="Disordered" evidence="1">
    <location>
        <begin position="104"/>
        <end position="127"/>
    </location>
</feature>
<gene>
    <name evidence="2" type="ORF">H4F90_02525</name>
</gene>
<feature type="compositionally biased region" description="Pro residues" evidence="1">
    <location>
        <begin position="62"/>
        <end position="74"/>
    </location>
</feature>
<dbReference type="InterPro" id="IPR009562">
    <property type="entry name" value="DUF1178"/>
</dbReference>
<evidence type="ECO:0000256" key="1">
    <source>
        <dbReference type="SAM" id="MobiDB-lite"/>
    </source>
</evidence>
<evidence type="ECO:0000313" key="3">
    <source>
        <dbReference type="Proteomes" id="UP000586093"/>
    </source>
</evidence>
<reference evidence="2 3" key="1">
    <citation type="submission" date="2020-08" db="EMBL/GenBank/DDBJ databases">
        <title>Aquariorum lacteus gen. nov., sp. nov., a new member of the family Comamonadaceae, isolated from freshwater aquarium.</title>
        <authorList>
            <person name="Chun S.-J."/>
        </authorList>
    </citation>
    <scope>NUCLEOTIDE SEQUENCE [LARGE SCALE GENOMIC DNA]</scope>
    <source>
        <strain evidence="2 3">SJAQ100</strain>
    </source>
</reference>
<dbReference type="Proteomes" id="UP000586093">
    <property type="component" value="Unassembled WGS sequence"/>
</dbReference>
<sequence>MKVFDLQCEHGHRFEGWFASEADHADQQARGLIECPLCGSPRVDKRPSAPRLNLSGVSRSEPSPPPDVPAPRPQATPEQQSVEALWLRAVRHVLDHTEDVGPRFADEARRIHHGESPERGIRGQTSPEERLALREEGIEVHTLPMPEALKGPTH</sequence>
<dbReference type="AlphaFoldDB" id="A0A839HSN4"/>
<accession>A0A839HSN4</accession>
<keyword evidence="3" id="KW-1185">Reference proteome</keyword>
<comment type="caution">
    <text evidence="2">The sequence shown here is derived from an EMBL/GenBank/DDBJ whole genome shotgun (WGS) entry which is preliminary data.</text>
</comment>
<dbReference type="Pfam" id="PF06676">
    <property type="entry name" value="DUF1178"/>
    <property type="match status" value="1"/>
</dbReference>
<dbReference type="RefSeq" id="WP_182661177.1">
    <property type="nucleotide sequence ID" value="NZ_JACIVI010000001.1"/>
</dbReference>
<evidence type="ECO:0000313" key="2">
    <source>
        <dbReference type="EMBL" id="MBB1160854.1"/>
    </source>
</evidence>
<name>A0A839HSN4_9BURK</name>
<protein>
    <submittedName>
        <fullName evidence="2">DUF1178 family protein</fullName>
    </submittedName>
</protein>
<proteinExistence type="predicted"/>